<sequence>MKFLFFILVIAAGFSSVHALTAEQEILRLQKGEYYYHYLTQDFPAAMSQVSLWRGQETMGKEVDVMEAAMLLSLGLHKQAQTIFEKIQVEGGVSSSQSWFYLARRWFELGEFYNAVYCLQQVDIERIQRDYQLESQFMFASSYMELGEYNRAQKLIAKMPRSSIWTGYAQHNYIIAMIYGNNSGRSLNLLIEDATFYLPKTKEANNLRDRINLISGIHYLGLGKNRSANKYLKSVSLQGPYTPAALLQYGWAKVEQGEYEEALQPWRELQTRFNRFEPDVMESMLGVPRLFELMGAYTQAIKSYESIEKRLLAMSAFINTTQQKLNSASWLDSWLAIQKDSRWGWQTPLESTLPFNDVSGLLQLFLAEDLVVKDMREYRDLIILSQYLKEKEEDLLLWQKMVKQRRFDALARDVKPIFDQANKILNEAKHNYEELSLYVDSSGQELFSFPTSAQENSLEKLTRSTLSLEMLLSLNSTTRDVELYQQRWARVRGILLWQMNEEKPAMQWQLERDLKNTKQYMAQAKRQLLEAQLADDWSDDSWQGLDVRVSEILQNTQALKTLADQAVLESKNNILLRSENFIVSQKNRINDYLSQARLSIARLYDDALQRRIADGDILSHQVGQ</sequence>
<feature type="chain" id="PRO_5012554290" description="Tetratricopeptide repeat protein" evidence="1">
    <location>
        <begin position="20"/>
        <end position="624"/>
    </location>
</feature>
<keyword evidence="1" id="KW-0732">Signal</keyword>
<proteinExistence type="predicted"/>
<comment type="caution">
    <text evidence="2">The sequence shown here is derived from an EMBL/GenBank/DDBJ whole genome shotgun (WGS) entry which is preliminary data.</text>
</comment>
<evidence type="ECO:0008006" key="4">
    <source>
        <dbReference type="Google" id="ProtNLM"/>
    </source>
</evidence>
<evidence type="ECO:0000313" key="2">
    <source>
        <dbReference type="EMBL" id="OUS40713.1"/>
    </source>
</evidence>
<accession>A0A1Y5HY42</accession>
<feature type="signal peptide" evidence="1">
    <location>
        <begin position="1"/>
        <end position="19"/>
    </location>
</feature>
<reference evidence="3" key="1">
    <citation type="journal article" date="2017" name="Proc. Natl. Acad. Sci. U.S.A.">
        <title>Simulation of Deepwater Horizon oil plume reveals substrate specialization within a complex community of hydrocarbon degraders.</title>
        <authorList>
            <person name="Hu P."/>
            <person name="Dubinsky E.A."/>
            <person name="Probst A.J."/>
            <person name="Wang J."/>
            <person name="Sieber C.M.K."/>
            <person name="Tom L.M."/>
            <person name="Gardinali P."/>
            <person name="Banfield J.F."/>
            <person name="Atlas R.M."/>
            <person name="Andersen G.L."/>
        </authorList>
    </citation>
    <scope>NUCLEOTIDE SEQUENCE [LARGE SCALE GENOMIC DNA]</scope>
</reference>
<dbReference type="SUPFAM" id="SSF48452">
    <property type="entry name" value="TPR-like"/>
    <property type="match status" value="1"/>
</dbReference>
<evidence type="ECO:0000313" key="3">
    <source>
        <dbReference type="Proteomes" id="UP000227088"/>
    </source>
</evidence>
<dbReference type="Proteomes" id="UP000227088">
    <property type="component" value="Unassembled WGS sequence"/>
</dbReference>
<organism evidence="2 3">
    <name type="scientific">Oleispira antarctica</name>
    <dbReference type="NCBI Taxonomy" id="188908"/>
    <lineage>
        <taxon>Bacteria</taxon>
        <taxon>Pseudomonadati</taxon>
        <taxon>Pseudomonadota</taxon>
        <taxon>Gammaproteobacteria</taxon>
        <taxon>Oceanospirillales</taxon>
        <taxon>Oceanospirillaceae</taxon>
        <taxon>Oleispira</taxon>
    </lineage>
</organism>
<gene>
    <name evidence="2" type="ORF">A9R00_04660</name>
</gene>
<dbReference type="InterPro" id="IPR011990">
    <property type="entry name" value="TPR-like_helical_dom_sf"/>
</dbReference>
<evidence type="ECO:0000256" key="1">
    <source>
        <dbReference type="SAM" id="SignalP"/>
    </source>
</evidence>
<dbReference type="AlphaFoldDB" id="A0A1Y5HY42"/>
<name>A0A1Y5HY42_OLEAN</name>
<dbReference type="Gene3D" id="1.25.40.10">
    <property type="entry name" value="Tetratricopeptide repeat domain"/>
    <property type="match status" value="1"/>
</dbReference>
<dbReference type="EMBL" id="MABE01000267">
    <property type="protein sequence ID" value="OUS40713.1"/>
    <property type="molecule type" value="Genomic_DNA"/>
</dbReference>
<protein>
    <recommendedName>
        <fullName evidence="4">Tetratricopeptide repeat protein</fullName>
    </recommendedName>
</protein>